<reference evidence="2 3" key="1">
    <citation type="submission" date="2019-03" db="EMBL/GenBank/DDBJ databases">
        <title>Single cell metagenomics reveals metabolic interactions within the superorganism composed of flagellate Streblomastix strix and complex community of Bacteroidetes bacteria on its surface.</title>
        <authorList>
            <person name="Treitli S.C."/>
            <person name="Kolisko M."/>
            <person name="Husnik F."/>
            <person name="Keeling P."/>
            <person name="Hampl V."/>
        </authorList>
    </citation>
    <scope>NUCLEOTIDE SEQUENCE [LARGE SCALE GENOMIC DNA]</scope>
    <source>
        <strain evidence="2">ST1C</strain>
    </source>
</reference>
<proteinExistence type="predicted"/>
<dbReference type="Pfam" id="PF01749">
    <property type="entry name" value="IBB"/>
    <property type="match status" value="1"/>
</dbReference>
<organism evidence="2 3">
    <name type="scientific">Streblomastix strix</name>
    <dbReference type="NCBI Taxonomy" id="222440"/>
    <lineage>
        <taxon>Eukaryota</taxon>
        <taxon>Metamonada</taxon>
        <taxon>Preaxostyla</taxon>
        <taxon>Oxymonadida</taxon>
        <taxon>Streblomastigidae</taxon>
        <taxon>Streblomastix</taxon>
    </lineage>
</organism>
<dbReference type="InterPro" id="IPR002652">
    <property type="entry name" value="Importin-a_IBB"/>
</dbReference>
<evidence type="ECO:0000313" key="3">
    <source>
        <dbReference type="Proteomes" id="UP000324800"/>
    </source>
</evidence>
<sequence length="185" mass="21236">MQQRPQRNFGTEIDPVRTRQKRQLDVLSLRKQNRSELLLKRREILTQQQQDLQDEALQAKLVNVQQIIRGLLSSEKIIQLENCKLLSDLVGRIGKRVIDEIIDQDCLFSILQLISDQKFVDVSVAAAFLLLRCTYEENTKLSDEIIRIGGISQLCSLLITPQLDRKDVTEKILWIIGNLAGESRA</sequence>
<dbReference type="Proteomes" id="UP000324800">
    <property type="component" value="Unassembled WGS sequence"/>
</dbReference>
<dbReference type="Gene3D" id="1.25.10.10">
    <property type="entry name" value="Leucine-rich Repeat Variant"/>
    <property type="match status" value="1"/>
</dbReference>
<dbReference type="InterPro" id="IPR011989">
    <property type="entry name" value="ARM-like"/>
</dbReference>
<dbReference type="InterPro" id="IPR016024">
    <property type="entry name" value="ARM-type_fold"/>
</dbReference>
<dbReference type="AlphaFoldDB" id="A0A5J4TPX4"/>
<gene>
    <name evidence="2" type="ORF">EZS28_044494</name>
</gene>
<dbReference type="SUPFAM" id="SSF48371">
    <property type="entry name" value="ARM repeat"/>
    <property type="match status" value="1"/>
</dbReference>
<protein>
    <recommendedName>
        <fullName evidence="1">IBB domain-containing protein</fullName>
    </recommendedName>
</protein>
<accession>A0A5J4TPX4</accession>
<dbReference type="GO" id="GO:0006606">
    <property type="term" value="P:protein import into nucleus"/>
    <property type="evidence" value="ECO:0007669"/>
    <property type="project" value="InterPro"/>
</dbReference>
<dbReference type="EMBL" id="SNRW01027600">
    <property type="protein sequence ID" value="KAA6359979.1"/>
    <property type="molecule type" value="Genomic_DNA"/>
</dbReference>
<dbReference type="GO" id="GO:0061608">
    <property type="term" value="F:nuclear import signal receptor activity"/>
    <property type="evidence" value="ECO:0007669"/>
    <property type="project" value="InterPro"/>
</dbReference>
<evidence type="ECO:0000259" key="1">
    <source>
        <dbReference type="Pfam" id="PF01749"/>
    </source>
</evidence>
<evidence type="ECO:0000313" key="2">
    <source>
        <dbReference type="EMBL" id="KAA6359979.1"/>
    </source>
</evidence>
<name>A0A5J4TPX4_9EUKA</name>
<comment type="caution">
    <text evidence="2">The sequence shown here is derived from an EMBL/GenBank/DDBJ whole genome shotgun (WGS) entry which is preliminary data.</text>
</comment>
<feature type="domain" description="IBB" evidence="1">
    <location>
        <begin position="14"/>
        <end position="82"/>
    </location>
</feature>
<feature type="non-terminal residue" evidence="2">
    <location>
        <position position="185"/>
    </location>
</feature>